<evidence type="ECO:0000256" key="1">
    <source>
        <dbReference type="ARBA" id="ARBA00010116"/>
    </source>
</evidence>
<dbReference type="Pfam" id="PF11924">
    <property type="entry name" value="IAT_beta"/>
    <property type="match status" value="1"/>
</dbReference>
<comment type="similarity">
    <text evidence="1">Belongs to the intimin/invasin family.</text>
</comment>
<feature type="chain" id="PRO_5045965763" evidence="2">
    <location>
        <begin position="23"/>
        <end position="754"/>
    </location>
</feature>
<evidence type="ECO:0000256" key="2">
    <source>
        <dbReference type="SAM" id="SignalP"/>
    </source>
</evidence>
<evidence type="ECO:0000313" key="5">
    <source>
        <dbReference type="Proteomes" id="UP001589792"/>
    </source>
</evidence>
<evidence type="ECO:0000259" key="3">
    <source>
        <dbReference type="PROSITE" id="PS51782"/>
    </source>
</evidence>
<dbReference type="InterPro" id="IPR051715">
    <property type="entry name" value="Intimin-Invasin_domain"/>
</dbReference>
<dbReference type="InterPro" id="IPR024519">
    <property type="entry name" value="IAT_beta"/>
</dbReference>
<dbReference type="PROSITE" id="PS51782">
    <property type="entry name" value="LYSM"/>
    <property type="match status" value="1"/>
</dbReference>
<keyword evidence="5" id="KW-1185">Reference proteome</keyword>
<accession>A0ABV6EDW0</accession>
<dbReference type="InterPro" id="IPR038177">
    <property type="entry name" value="IAT_beta_sf"/>
</dbReference>
<proteinExistence type="inferred from homology"/>
<dbReference type="PANTHER" id="PTHR39576">
    <property type="entry name" value="ATTACHING AND EFFACING PROTEIN HOMOLOG-RELATED-RELATED"/>
    <property type="match status" value="1"/>
</dbReference>
<keyword evidence="2" id="KW-0732">Signal</keyword>
<dbReference type="InterPro" id="IPR003535">
    <property type="entry name" value="Intimin/invasin_bac"/>
</dbReference>
<gene>
    <name evidence="4" type="ORF">ACFFJ3_10540</name>
</gene>
<reference evidence="4 5" key="1">
    <citation type="submission" date="2024-09" db="EMBL/GenBank/DDBJ databases">
        <authorList>
            <person name="Sun Q."/>
            <person name="Mori K."/>
        </authorList>
    </citation>
    <scope>NUCLEOTIDE SEQUENCE [LARGE SCALE GENOMIC DNA]</scope>
    <source>
        <strain evidence="4 5">CCM 8626</strain>
    </source>
</reference>
<protein>
    <submittedName>
        <fullName evidence="4">Inverse autotransporter beta domain-containing protein</fullName>
    </submittedName>
</protein>
<dbReference type="Proteomes" id="UP001589792">
    <property type="component" value="Unassembled WGS sequence"/>
</dbReference>
<dbReference type="EMBL" id="JBHLXG010000008">
    <property type="protein sequence ID" value="MFC0226934.1"/>
    <property type="molecule type" value="Genomic_DNA"/>
</dbReference>
<evidence type="ECO:0000313" key="4">
    <source>
        <dbReference type="EMBL" id="MFC0226934.1"/>
    </source>
</evidence>
<sequence length="754" mass="81148">MRKSIRLSVIASLLMGSGVALAAVMEGNSHSASLSATRIYTVPTDSSLYQLALQSGISVVELRKLNKGSLDRRDRLNTGESLLLPINSPLFPAEDTSGVIASDLPELGMGNAPLPKDGVSAAEMKTAGAAQFVGAQNWNTMTGEQVKSQAEGWAKNQAKNQVVAPVQREAQDFLGQFGKAQINIAVDDRGSLKGSGGSLFSPWYETDNVLAFSQVGIHGQDGRTIGNAGGGVRFEQGDWMWGYNAFIDQDISRSHTRGGMGAELWRDNLKLAANYYHPLSNWKDSKDFDDYLERPAKGFDVRAQGYLPAYPQLGASLVYEQYYGDEVALFGKDNLQKDPSAVTAGVDYTPVPLLTLKLNHKSGQNGQKEGKADLQLNYQIGTPLDKQLDPDRVAQARSLKGSRYDLVDRNYDIVLEYKEKDGVFDLDLSSVPGDLLEGDSYMMQPLVSSKYRITAVNWNGDVIPLSVMATAGTDNPQGWTIKLPAWDSAPEATNLYHLSVTLTDEKGRQVTSNTVEVAVGQQRQAKLEVENGASKPATGLESDAVQLVTYLTNHLGEAISDPALAPSWVMKDATTGATVKISENCASDADGKVQQCVSLKSDRIEERAGVNYHVRELVSTLPGRFIIATDLGSYGMTTPQEITFSASSTMPEVVRAEIQDPDGADILTAQTSPQIGVTYTVKLFNAANEDVTASFPPETLHWALDGNAGAAGCDVTLTDHDTGVTGYTFIPRLNGSSNSGVACGDQGFGLKVLY</sequence>
<dbReference type="Gene3D" id="2.40.160.160">
    <property type="entry name" value="Inverse autotransporter, beta-domain"/>
    <property type="match status" value="1"/>
</dbReference>
<dbReference type="PRINTS" id="PR01369">
    <property type="entry name" value="INTIMIN"/>
</dbReference>
<comment type="caution">
    <text evidence="4">The sequence shown here is derived from an EMBL/GenBank/DDBJ whole genome shotgun (WGS) entry which is preliminary data.</text>
</comment>
<name>A0ABV6EDW0_9GAMM</name>
<feature type="domain" description="LysM" evidence="3">
    <location>
        <begin position="38"/>
        <end position="84"/>
    </location>
</feature>
<dbReference type="RefSeq" id="WP_380674986.1">
    <property type="nucleotide sequence ID" value="NZ_CP173186.1"/>
</dbReference>
<dbReference type="PANTHER" id="PTHR39576:SF2">
    <property type="entry name" value="ATTACHING AND EFFACING PROTEIN HOMOLOG-RELATED"/>
    <property type="match status" value="1"/>
</dbReference>
<feature type="signal peptide" evidence="2">
    <location>
        <begin position="1"/>
        <end position="22"/>
    </location>
</feature>
<organism evidence="4 5">
    <name type="scientific">Serratia aquatilis</name>
    <dbReference type="NCBI Taxonomy" id="1737515"/>
    <lineage>
        <taxon>Bacteria</taxon>
        <taxon>Pseudomonadati</taxon>
        <taxon>Pseudomonadota</taxon>
        <taxon>Gammaproteobacteria</taxon>
        <taxon>Enterobacterales</taxon>
        <taxon>Yersiniaceae</taxon>
        <taxon>Serratia</taxon>
    </lineage>
</organism>
<dbReference type="InterPro" id="IPR018392">
    <property type="entry name" value="LysM"/>
</dbReference>